<dbReference type="RefSeq" id="WP_015405548.1">
    <property type="nucleotide sequence ID" value="NC_020304.1"/>
</dbReference>
<proteinExistence type="predicted"/>
<feature type="transmembrane region" description="Helical" evidence="1">
    <location>
        <begin position="31"/>
        <end position="51"/>
    </location>
</feature>
<reference evidence="3" key="1">
    <citation type="journal article" date="2013" name="Stand. Genomic Sci.">
        <title>Complete genome sequence of Desulfocapsa sulfexigens, a marine deltaproteobacterium specialized in disproportionating inorganic sulfur compounds.</title>
        <authorList>
            <person name="Finster K.W."/>
            <person name="Kjeldsen K.U."/>
            <person name="Kube M."/>
            <person name="Reinhardt R."/>
            <person name="Mussmann M."/>
            <person name="Amann R."/>
            <person name="Schreiber L."/>
        </authorList>
    </citation>
    <scope>NUCLEOTIDE SEQUENCE [LARGE SCALE GENOMIC DNA]</scope>
    <source>
        <strain evidence="3">DSM 10523 / SB164P1</strain>
    </source>
</reference>
<evidence type="ECO:0000313" key="3">
    <source>
        <dbReference type="Proteomes" id="UP000011721"/>
    </source>
</evidence>
<evidence type="ECO:0000256" key="1">
    <source>
        <dbReference type="SAM" id="Phobius"/>
    </source>
</evidence>
<keyword evidence="1" id="KW-1133">Transmembrane helix</keyword>
<keyword evidence="1" id="KW-0812">Transmembrane</keyword>
<dbReference type="STRING" id="1167006.UWK_03349"/>
<dbReference type="EMBL" id="CP003985">
    <property type="protein sequence ID" value="AGF79866.1"/>
    <property type="molecule type" value="Genomic_DNA"/>
</dbReference>
<dbReference type="HOGENOM" id="CLU_2600385_0_0_7"/>
<accession>M1PU55</accession>
<name>M1PU55_DESSD</name>
<dbReference type="AlphaFoldDB" id="M1PU55"/>
<protein>
    <submittedName>
        <fullName evidence="2">Uncharacterized protein</fullName>
    </submittedName>
</protein>
<keyword evidence="1" id="KW-0472">Membrane</keyword>
<gene>
    <name evidence="2" type="ordered locus">UWK_03349</name>
</gene>
<dbReference type="Proteomes" id="UP000011721">
    <property type="component" value="Chromosome"/>
</dbReference>
<evidence type="ECO:0000313" key="2">
    <source>
        <dbReference type="EMBL" id="AGF79866.1"/>
    </source>
</evidence>
<dbReference type="KEGG" id="dsf:UWK_03349"/>
<sequence length="79" mass="8763">MFFRVIAFLVGLIAVISGLQNYDSDVATSPLPLILGGLVMLIAIFNLIPQLKRCSSCRKRLPKKAKTCPFCKQDQPPQE</sequence>
<organism evidence="2 3">
    <name type="scientific">Desulfocapsa sulfexigens (strain DSM 10523 / SB164P1)</name>
    <dbReference type="NCBI Taxonomy" id="1167006"/>
    <lineage>
        <taxon>Bacteria</taxon>
        <taxon>Pseudomonadati</taxon>
        <taxon>Thermodesulfobacteriota</taxon>
        <taxon>Desulfobulbia</taxon>
        <taxon>Desulfobulbales</taxon>
        <taxon>Desulfocapsaceae</taxon>
        <taxon>Desulfocapsa</taxon>
    </lineage>
</organism>
<keyword evidence="3" id="KW-1185">Reference proteome</keyword>